<reference evidence="9" key="1">
    <citation type="submission" date="2014-07" db="EMBL/GenBank/DDBJ databases">
        <authorList>
            <person name="Monot Marc"/>
        </authorList>
    </citation>
    <scope>NUCLEOTIDE SEQUENCE</scope>
    <source>
        <strain evidence="10">7032994</strain>
    </source>
</reference>
<keyword evidence="3" id="KW-0813">Transport</keyword>
<feature type="transmembrane region" description="Helical" evidence="8">
    <location>
        <begin position="358"/>
        <end position="388"/>
    </location>
</feature>
<dbReference type="GO" id="GO:0046961">
    <property type="term" value="F:proton-transporting ATPase activity, rotational mechanism"/>
    <property type="evidence" value="ECO:0007669"/>
    <property type="project" value="InterPro"/>
</dbReference>
<dbReference type="Gene3D" id="3.30.70.2170">
    <property type="match status" value="1"/>
</dbReference>
<dbReference type="GO" id="GO:0051117">
    <property type="term" value="F:ATPase binding"/>
    <property type="evidence" value="ECO:0007669"/>
    <property type="project" value="TreeGrafter"/>
</dbReference>
<gene>
    <name evidence="9" type="primary">atpI</name>
    <name evidence="10" type="synonym">ntpI</name>
    <name evidence="9" type="ORF">BN1096_700121</name>
    <name evidence="10" type="ORF">BN1097_710122</name>
</gene>
<dbReference type="Gene3D" id="1.20.1460.20">
    <property type="match status" value="1"/>
</dbReference>
<dbReference type="GO" id="GO:0033179">
    <property type="term" value="C:proton-transporting V-type ATPase, V0 domain"/>
    <property type="evidence" value="ECO:0007669"/>
    <property type="project" value="InterPro"/>
</dbReference>
<evidence type="ECO:0000313" key="10">
    <source>
        <dbReference type="EMBL" id="CDS89326.1"/>
    </source>
</evidence>
<comment type="subcellular location">
    <subcellularLocation>
        <location evidence="1">Membrane</location>
        <topology evidence="1">Multi-pass membrane protein</topology>
    </subcellularLocation>
</comment>
<keyword evidence="4 8" id="KW-0812">Transmembrane</keyword>
<feature type="transmembrane region" description="Helical" evidence="8">
    <location>
        <begin position="545"/>
        <end position="569"/>
    </location>
</feature>
<feature type="transmembrane region" description="Helical" evidence="8">
    <location>
        <begin position="442"/>
        <end position="465"/>
    </location>
</feature>
<protein>
    <submittedName>
        <fullName evidence="9">V-type sodium ATP synthase subunit I</fullName>
        <ecNumber evidence="9">3.6.3.15</ecNumber>
    </submittedName>
</protein>
<sequence>MAIVNMNKISIVGLEAQKSQILKLLMNRGFVQIDDSAFLTEEEELKNYLVKDSEESEVIMLEQKMSHVNQAINIVSSLVKQKKSLLAPKREFNKIDSEKEGQVYAEALELNNLHKEIGTIRSNINLLNNNKSMLEPWVNFDIPLENMETKYTKTILGTVPISANIDALRVKLEDEIPESVIGIVNSDKLMNYVYLITLKETFDDVLEVLKEFNFSVVSLPNEEGTPLQAIKKYNEMIIRQENVSKNKTEEIKRHADSIHMLENLYDFYTIERDQKKIIERLVKTKTTFCLNGWLPSKRADELIKEITEKFDCCVQTEEGSKEEGFPILLENNKLVTPFESVTNMYSYPSTKDIDPNTILTFFFVIFFGMMLSDAAYGLIIAVVCGFVVYKLKIQKGEGNLIKLIGICGVSTTVWGLIFGGILGDLIPIKALINPLEDVMTLMGMSLLFGIIHIYVGLGIKAYTLIRSGKVIDAIFDIGFWYLCITGVCLLIIPFVAGDIGVFSEVGKYLAIIGAIGLVLTQGRSFKGIPVKLFKGFSSLYGITSYFADILSYTRIMALCLTTGVIAQVINLLGAIAGPILAVVIGVVGHTINLLINALGAYVHTSRLQYVEFFNKFYEGGGVPFVPFKYKTKYTSINKKEM</sequence>
<evidence type="ECO:0000256" key="7">
    <source>
        <dbReference type="ARBA" id="ARBA00023136"/>
    </source>
</evidence>
<dbReference type="InterPro" id="IPR002490">
    <property type="entry name" value="V-ATPase_116kDa_su"/>
</dbReference>
<evidence type="ECO:0000256" key="8">
    <source>
        <dbReference type="SAM" id="Phobius"/>
    </source>
</evidence>
<keyword evidence="9" id="KW-0378">Hydrolase</keyword>
<comment type="similarity">
    <text evidence="2">Belongs to the V-ATPase 116 kDa subunit family.</text>
</comment>
<dbReference type="GO" id="GO:0016787">
    <property type="term" value="F:hydrolase activity"/>
    <property type="evidence" value="ECO:0007669"/>
    <property type="project" value="UniProtKB-KW"/>
</dbReference>
<feature type="transmembrane region" description="Helical" evidence="8">
    <location>
        <begin position="575"/>
        <end position="598"/>
    </location>
</feature>
<dbReference type="Pfam" id="PF01496">
    <property type="entry name" value="V_ATPase_I"/>
    <property type="match status" value="2"/>
</dbReference>
<keyword evidence="7 8" id="KW-0472">Membrane</keyword>
<feature type="transmembrane region" description="Helical" evidence="8">
    <location>
        <begin position="400"/>
        <end position="422"/>
    </location>
</feature>
<dbReference type="PANTHER" id="PTHR11629">
    <property type="entry name" value="VACUOLAR PROTON ATPASES"/>
    <property type="match status" value="1"/>
</dbReference>
<feature type="transmembrane region" description="Helical" evidence="8">
    <location>
        <begin position="477"/>
        <end position="496"/>
    </location>
</feature>
<dbReference type="Gene3D" id="3.30.70.2750">
    <property type="match status" value="1"/>
</dbReference>
<evidence type="ECO:0000256" key="1">
    <source>
        <dbReference type="ARBA" id="ARBA00004141"/>
    </source>
</evidence>
<evidence type="ECO:0000256" key="6">
    <source>
        <dbReference type="ARBA" id="ARBA00023065"/>
    </source>
</evidence>
<dbReference type="EMBL" id="LK932525">
    <property type="protein sequence ID" value="CDS88720.1"/>
    <property type="molecule type" value="Genomic_DNA"/>
</dbReference>
<dbReference type="GO" id="GO:0007035">
    <property type="term" value="P:vacuolar acidification"/>
    <property type="evidence" value="ECO:0007669"/>
    <property type="project" value="TreeGrafter"/>
</dbReference>
<dbReference type="RefSeq" id="WP_021367233.1">
    <property type="nucleotide sequence ID" value="NZ_BBYB01000112.1"/>
</dbReference>
<accession>A0A069ACX7</accession>
<name>A0A069ACX7_CLODI</name>
<evidence type="ECO:0000256" key="2">
    <source>
        <dbReference type="ARBA" id="ARBA00009904"/>
    </source>
</evidence>
<evidence type="ECO:0000313" key="9">
    <source>
        <dbReference type="EMBL" id="CDS88720.1"/>
    </source>
</evidence>
<dbReference type="PANTHER" id="PTHR11629:SF63">
    <property type="entry name" value="V-TYPE PROTON ATPASE SUBUNIT A"/>
    <property type="match status" value="1"/>
</dbReference>
<evidence type="ECO:0000256" key="4">
    <source>
        <dbReference type="ARBA" id="ARBA00022692"/>
    </source>
</evidence>
<organism evidence="9">
    <name type="scientific">Clostridioides difficile</name>
    <name type="common">Peptoclostridium difficile</name>
    <dbReference type="NCBI Taxonomy" id="1496"/>
    <lineage>
        <taxon>Bacteria</taxon>
        <taxon>Bacillati</taxon>
        <taxon>Bacillota</taxon>
        <taxon>Clostridia</taxon>
        <taxon>Peptostreptococcales</taxon>
        <taxon>Peptostreptococcaceae</taxon>
        <taxon>Clostridioides</taxon>
    </lineage>
</organism>
<dbReference type="GO" id="GO:0016471">
    <property type="term" value="C:vacuolar proton-transporting V-type ATPase complex"/>
    <property type="evidence" value="ECO:0007669"/>
    <property type="project" value="TreeGrafter"/>
</dbReference>
<evidence type="ECO:0000256" key="3">
    <source>
        <dbReference type="ARBA" id="ARBA00022448"/>
    </source>
</evidence>
<dbReference type="EMBL" id="LK932411">
    <property type="protein sequence ID" value="CDS89326.1"/>
    <property type="molecule type" value="Genomic_DNA"/>
</dbReference>
<keyword evidence="5 8" id="KW-1133">Transmembrane helix</keyword>
<evidence type="ECO:0000256" key="5">
    <source>
        <dbReference type="ARBA" id="ARBA00022989"/>
    </source>
</evidence>
<keyword evidence="6" id="KW-0406">Ion transport</keyword>
<proteinExistence type="inferred from homology"/>
<dbReference type="AlphaFoldDB" id="A0A069ACX7"/>
<dbReference type="EC" id="3.6.3.15" evidence="9"/>